<dbReference type="Proteomes" id="UP000599578">
    <property type="component" value="Unassembled WGS sequence"/>
</dbReference>
<organism evidence="1 2">
    <name type="scientific">Marinobacterium nitratireducens</name>
    <dbReference type="NCBI Taxonomy" id="518897"/>
    <lineage>
        <taxon>Bacteria</taxon>
        <taxon>Pseudomonadati</taxon>
        <taxon>Pseudomonadota</taxon>
        <taxon>Gammaproteobacteria</taxon>
        <taxon>Oceanospirillales</taxon>
        <taxon>Oceanospirillaceae</taxon>
        <taxon>Marinobacterium</taxon>
    </lineage>
</organism>
<evidence type="ECO:0000313" key="1">
    <source>
        <dbReference type="EMBL" id="GGO76751.1"/>
    </source>
</evidence>
<accession>A0A917Z6S6</accession>
<dbReference type="RefSeq" id="WP_188857865.1">
    <property type="nucleotide sequence ID" value="NZ_BMLT01000001.1"/>
</dbReference>
<proteinExistence type="predicted"/>
<sequence length="77" mass="8920">MAVKSKYYIDWNVGGWNCEKNARSRDALVILDPQQQLVGTPWRGNLRATIHAAIDDRDWIERLIHLVSCVQKYPVLN</sequence>
<reference evidence="1 2" key="1">
    <citation type="journal article" date="2014" name="Int. J. Syst. Evol. Microbiol.">
        <title>Complete genome sequence of Corynebacterium casei LMG S-19264T (=DSM 44701T), isolated from a smear-ripened cheese.</title>
        <authorList>
            <consortium name="US DOE Joint Genome Institute (JGI-PGF)"/>
            <person name="Walter F."/>
            <person name="Albersmeier A."/>
            <person name="Kalinowski J."/>
            <person name="Ruckert C."/>
        </authorList>
    </citation>
    <scope>NUCLEOTIDE SEQUENCE [LARGE SCALE GENOMIC DNA]</scope>
    <source>
        <strain evidence="1 2">CGMCC 1.7286</strain>
    </source>
</reference>
<evidence type="ECO:0000313" key="2">
    <source>
        <dbReference type="Proteomes" id="UP000599578"/>
    </source>
</evidence>
<name>A0A917Z6S6_9GAMM</name>
<comment type="caution">
    <text evidence="1">The sequence shown here is derived from an EMBL/GenBank/DDBJ whole genome shotgun (WGS) entry which is preliminary data.</text>
</comment>
<protein>
    <submittedName>
        <fullName evidence="1">Uncharacterized protein</fullName>
    </submittedName>
</protein>
<dbReference type="EMBL" id="BMLT01000001">
    <property type="protein sequence ID" value="GGO76751.1"/>
    <property type="molecule type" value="Genomic_DNA"/>
</dbReference>
<gene>
    <name evidence="1" type="ORF">GCM10011348_04700</name>
</gene>
<keyword evidence="2" id="KW-1185">Reference proteome</keyword>
<dbReference type="AlphaFoldDB" id="A0A917Z6S6"/>